<dbReference type="PRINTS" id="PR00301">
    <property type="entry name" value="HEATSHOCK70"/>
</dbReference>
<dbReference type="RefSeq" id="WP_203926955.1">
    <property type="nucleotide sequence ID" value="NZ_BOPH01000022.1"/>
</dbReference>
<feature type="compositionally biased region" description="Low complexity" evidence="4">
    <location>
        <begin position="422"/>
        <end position="456"/>
    </location>
</feature>
<evidence type="ECO:0000256" key="5">
    <source>
        <dbReference type="SAM" id="Phobius"/>
    </source>
</evidence>
<dbReference type="AlphaFoldDB" id="A0A8J3ZMW3"/>
<feature type="compositionally biased region" description="Gly residues" evidence="4">
    <location>
        <begin position="411"/>
        <end position="421"/>
    </location>
</feature>
<keyword evidence="1" id="KW-0547">Nucleotide-binding</keyword>
<keyword evidence="7" id="KW-1185">Reference proteome</keyword>
<dbReference type="EMBL" id="BOPH01000022">
    <property type="protein sequence ID" value="GIJ66992.1"/>
    <property type="molecule type" value="Genomic_DNA"/>
</dbReference>
<dbReference type="GO" id="GO:0140662">
    <property type="term" value="F:ATP-dependent protein folding chaperone"/>
    <property type="evidence" value="ECO:0007669"/>
    <property type="project" value="InterPro"/>
</dbReference>
<proteinExistence type="predicted"/>
<dbReference type="Gene3D" id="3.90.640.10">
    <property type="entry name" value="Actin, Chain A, domain 4"/>
    <property type="match status" value="1"/>
</dbReference>
<feature type="region of interest" description="Disordered" evidence="4">
    <location>
        <begin position="408"/>
        <end position="459"/>
    </location>
</feature>
<keyword evidence="5" id="KW-0472">Membrane</keyword>
<evidence type="ECO:0000256" key="2">
    <source>
        <dbReference type="ARBA" id="ARBA00022840"/>
    </source>
</evidence>
<dbReference type="Pfam" id="PF00012">
    <property type="entry name" value="HSP70"/>
    <property type="match status" value="1"/>
</dbReference>
<name>A0A8J3ZMW3_9ACTN</name>
<dbReference type="PANTHER" id="PTHR42749:SF1">
    <property type="entry name" value="CELL SHAPE-DETERMINING PROTEIN MREB"/>
    <property type="match status" value="1"/>
</dbReference>
<evidence type="ECO:0000256" key="3">
    <source>
        <dbReference type="ARBA" id="ARBA00023186"/>
    </source>
</evidence>
<keyword evidence="5" id="KW-1133">Transmembrane helix</keyword>
<dbReference type="InterPro" id="IPR043129">
    <property type="entry name" value="ATPase_NBD"/>
</dbReference>
<organism evidence="6 7">
    <name type="scientific">Virgisporangium ochraceum</name>
    <dbReference type="NCBI Taxonomy" id="65505"/>
    <lineage>
        <taxon>Bacteria</taxon>
        <taxon>Bacillati</taxon>
        <taxon>Actinomycetota</taxon>
        <taxon>Actinomycetes</taxon>
        <taxon>Micromonosporales</taxon>
        <taxon>Micromonosporaceae</taxon>
        <taxon>Virgisporangium</taxon>
    </lineage>
</organism>
<evidence type="ECO:0008006" key="8">
    <source>
        <dbReference type="Google" id="ProtNLM"/>
    </source>
</evidence>
<dbReference type="PANTHER" id="PTHR42749">
    <property type="entry name" value="CELL SHAPE-DETERMINING PROTEIN MREB"/>
    <property type="match status" value="1"/>
</dbReference>
<protein>
    <recommendedName>
        <fullName evidence="8">Heat shock protein 70</fullName>
    </recommendedName>
</protein>
<dbReference type="SUPFAM" id="SSF53067">
    <property type="entry name" value="Actin-like ATPase domain"/>
    <property type="match status" value="2"/>
</dbReference>
<feature type="transmembrane region" description="Helical" evidence="5">
    <location>
        <begin position="382"/>
        <end position="401"/>
    </location>
</feature>
<keyword evidence="3" id="KW-0143">Chaperone</keyword>
<keyword evidence="5" id="KW-0812">Transmembrane</keyword>
<feature type="region of interest" description="Disordered" evidence="4">
    <location>
        <begin position="351"/>
        <end position="377"/>
    </location>
</feature>
<reference evidence="6" key="1">
    <citation type="submission" date="2021-01" db="EMBL/GenBank/DDBJ databases">
        <title>Whole genome shotgun sequence of Virgisporangium ochraceum NBRC 16418.</title>
        <authorList>
            <person name="Komaki H."/>
            <person name="Tamura T."/>
        </authorList>
    </citation>
    <scope>NUCLEOTIDE SEQUENCE</scope>
    <source>
        <strain evidence="6">NBRC 16418</strain>
    </source>
</reference>
<dbReference type="Proteomes" id="UP000635606">
    <property type="component" value="Unassembled WGS sequence"/>
</dbReference>
<evidence type="ECO:0000313" key="7">
    <source>
        <dbReference type="Proteomes" id="UP000635606"/>
    </source>
</evidence>
<evidence type="ECO:0000256" key="4">
    <source>
        <dbReference type="SAM" id="MobiDB-lite"/>
    </source>
</evidence>
<keyword evidence="2" id="KW-0067">ATP-binding</keyword>
<comment type="caution">
    <text evidence="6">The sequence shown here is derived from an EMBL/GenBank/DDBJ whole genome shotgun (WGS) entry which is preliminary data.</text>
</comment>
<dbReference type="Gene3D" id="3.30.420.40">
    <property type="match status" value="2"/>
</dbReference>
<accession>A0A8J3ZMW3</accession>
<evidence type="ECO:0000313" key="6">
    <source>
        <dbReference type="EMBL" id="GIJ66992.1"/>
    </source>
</evidence>
<dbReference type="GO" id="GO:0005524">
    <property type="term" value="F:ATP binding"/>
    <property type="evidence" value="ECO:0007669"/>
    <property type="project" value="UniProtKB-KW"/>
</dbReference>
<evidence type="ECO:0000256" key="1">
    <source>
        <dbReference type="ARBA" id="ARBA00022741"/>
    </source>
</evidence>
<sequence>MTVPRVRLGVDFGTSNTVAVLDGRPLLFDGAPVLPSAVCVDRSGGLLTGRDAVHAAATTPEGYEPYPKRRIDDGVVLLGHAEVPVTHLVAAVLRRVADEARTVAGDGHLEVTLTYPVAWAAPRQEVLREAARIAGLGAARLVPEPVAAAQHFVTGAGAHLPVGGCAVVYDIGAGTFDVSVVRRTASGIEVVTADGLDDGGGLDLDAAVVDHLGAAYAPGDPDAWARLTAPASPADARAARALWEQVRTGREMLSRASSTYIHLPLLDRDAPLGREQFDALARPVLDRTVDVTVGVLARAGVSTVDDVFLVGGASRSPLVATLLHRALGVAPRVIDQPELAVARGSLVGTAPAPPPASVVAAPRPEAPPVTAPPARGRRGRRWLAVTGALVLLLAAAAALFVPRLLDRGEPGGDTGTGGDTGAGSPSTTSTTPSAGASGPPASQSSSGPADPDASPGQQWADSRQFMEISSGQVRGDTVLLTVRPATKNHLGESWETIPGTGPFVEVAASADGRAIRVPNDPRGPTSTMERLVRDLRERDPDDVEEGFTVTFSALGLVQQVEWEFNPT</sequence>
<dbReference type="InterPro" id="IPR013126">
    <property type="entry name" value="Hsp_70_fam"/>
</dbReference>
<gene>
    <name evidence="6" type="ORF">Voc01_019090</name>
</gene>